<accession>E3JBQ3</accession>
<keyword evidence="7 11" id="KW-0630">Potassium</keyword>
<feature type="region of interest" description="Disordered" evidence="12">
    <location>
        <begin position="75"/>
        <end position="116"/>
    </location>
</feature>
<dbReference type="GO" id="GO:0005524">
    <property type="term" value="F:ATP binding"/>
    <property type="evidence" value="ECO:0007669"/>
    <property type="project" value="UniProtKB-UniRule"/>
</dbReference>
<evidence type="ECO:0000313" key="13">
    <source>
        <dbReference type="EMBL" id="ADP81073.1"/>
    </source>
</evidence>
<keyword evidence="1 11" id="KW-0813">Transport</keyword>
<comment type="subunit">
    <text evidence="11">The system is composed of three essential subunits: KdpA, KdpB and KdpC.</text>
</comment>
<evidence type="ECO:0000256" key="6">
    <source>
        <dbReference type="ARBA" id="ARBA00022840"/>
    </source>
</evidence>
<keyword evidence="14" id="KW-1185">Reference proteome</keyword>
<keyword evidence="6 11" id="KW-0067">ATP-binding</keyword>
<keyword evidence="5 11" id="KW-0547">Nucleotide-binding</keyword>
<dbReference type="RefSeq" id="WP_013424191.1">
    <property type="nucleotide sequence ID" value="NC_014666.1"/>
</dbReference>
<comment type="similarity">
    <text evidence="11">Belongs to the KdpC family.</text>
</comment>
<dbReference type="eggNOG" id="COG2156">
    <property type="taxonomic scope" value="Bacteria"/>
</dbReference>
<keyword evidence="3 11" id="KW-0633">Potassium transport</keyword>
<dbReference type="OrthoDB" id="9788285at2"/>
<evidence type="ECO:0000256" key="4">
    <source>
        <dbReference type="ARBA" id="ARBA00022692"/>
    </source>
</evidence>
<keyword evidence="10 11" id="KW-0472">Membrane</keyword>
<evidence type="ECO:0000256" key="2">
    <source>
        <dbReference type="ARBA" id="ARBA00022475"/>
    </source>
</evidence>
<keyword evidence="9 11" id="KW-0406">Ion transport</keyword>
<keyword evidence="8 11" id="KW-1133">Transmembrane helix</keyword>
<name>E3JBQ3_PSEI1</name>
<dbReference type="InterPro" id="IPR003820">
    <property type="entry name" value="KdpC"/>
</dbReference>
<dbReference type="EMBL" id="CP002299">
    <property type="protein sequence ID" value="ADP81073.1"/>
    <property type="molecule type" value="Genomic_DNA"/>
</dbReference>
<dbReference type="STRING" id="298654.FraEuI1c_3048"/>
<dbReference type="InParanoid" id="E3JBQ3"/>
<evidence type="ECO:0000256" key="12">
    <source>
        <dbReference type="SAM" id="MobiDB-lite"/>
    </source>
</evidence>
<proteinExistence type="inferred from homology"/>
<evidence type="ECO:0000256" key="7">
    <source>
        <dbReference type="ARBA" id="ARBA00022958"/>
    </source>
</evidence>
<dbReference type="KEGG" id="fri:FraEuI1c_3048"/>
<evidence type="ECO:0000313" key="14">
    <source>
        <dbReference type="Proteomes" id="UP000002484"/>
    </source>
</evidence>
<feature type="compositionally biased region" description="Polar residues" evidence="12">
    <location>
        <begin position="95"/>
        <end position="104"/>
    </location>
</feature>
<evidence type="ECO:0000256" key="10">
    <source>
        <dbReference type="ARBA" id="ARBA00023136"/>
    </source>
</evidence>
<comment type="subcellular location">
    <subcellularLocation>
        <location evidence="11">Cell membrane</location>
        <topology evidence="11">Single-pass membrane protein</topology>
    </subcellularLocation>
</comment>
<dbReference type="HOGENOM" id="CLU_077094_0_0_11"/>
<evidence type="ECO:0000256" key="9">
    <source>
        <dbReference type="ARBA" id="ARBA00023065"/>
    </source>
</evidence>
<dbReference type="GO" id="GO:0005886">
    <property type="term" value="C:plasma membrane"/>
    <property type="evidence" value="ECO:0007669"/>
    <property type="project" value="UniProtKB-SubCell"/>
</dbReference>
<comment type="function">
    <text evidence="11">Part of the high-affinity ATP-driven potassium transport (or Kdp) system, which catalyzes the hydrolysis of ATP coupled with the electrogenic transport of potassium into the cytoplasm. This subunit acts as a catalytic chaperone that increases the ATP-binding affinity of the ATP-hydrolyzing subunit KdpB by the formation of a transient KdpB/KdpC/ATP ternary complex.</text>
</comment>
<keyword evidence="4 11" id="KW-0812">Transmembrane</keyword>
<sequence>MAASRLPSFVRQHLAALRVLLVLTVLTGIAYPLAITGIAQLPGLHDKANGSLVTNAAGQVVGSAELGQLFTDKDGNPIPKYFQPRPSAAGAGYDPTSTSASNLGPESLVDTFDDPATTDVDESKQSLLTQVCARSKAVGDLDGVDGRRPYCTANGVGAVLSVFRTAGTAGTITRVVSINEECPATPFVATYQGVKVECATLGADYAAGILVPVRGPGKGTGNPVPPDAVTASGSGLDPDISPAYAYLQVNRVAKARGLDPAAVRRLVAEHVDGRALGFMGEPTVNVLDLNLTLDKAAR</sequence>
<gene>
    <name evidence="11" type="primary">kdpC</name>
    <name evidence="13" type="ordered locus">FraEuI1c_3048</name>
</gene>
<reference evidence="13 14" key="1">
    <citation type="submission" date="2010-10" db="EMBL/GenBank/DDBJ databases">
        <title>Complete sequence of Frankia sp. EuI1c.</title>
        <authorList>
            <consortium name="US DOE Joint Genome Institute"/>
            <person name="Lucas S."/>
            <person name="Copeland A."/>
            <person name="Lapidus A."/>
            <person name="Cheng J.-F."/>
            <person name="Bruce D."/>
            <person name="Goodwin L."/>
            <person name="Pitluck S."/>
            <person name="Chertkov O."/>
            <person name="Detter J.C."/>
            <person name="Han C."/>
            <person name="Tapia R."/>
            <person name="Land M."/>
            <person name="Hauser L."/>
            <person name="Jeffries C."/>
            <person name="Kyrpides N."/>
            <person name="Ivanova N."/>
            <person name="Mikhailova N."/>
            <person name="Beauchemin N."/>
            <person name="Sen A."/>
            <person name="Sur S.A."/>
            <person name="Gtari M."/>
            <person name="Wall L."/>
            <person name="Tisa L."/>
            <person name="Woyke T."/>
        </authorList>
    </citation>
    <scope>NUCLEOTIDE SEQUENCE [LARGE SCALE GENOMIC DNA]</scope>
    <source>
        <strain evidence="14">DSM 45817 / CECT 9037 / EuI1c</strain>
    </source>
</reference>
<evidence type="ECO:0000256" key="1">
    <source>
        <dbReference type="ARBA" id="ARBA00022448"/>
    </source>
</evidence>
<dbReference type="PANTHER" id="PTHR30042">
    <property type="entry name" value="POTASSIUM-TRANSPORTING ATPASE C CHAIN"/>
    <property type="match status" value="1"/>
</dbReference>
<dbReference type="PANTHER" id="PTHR30042:SF2">
    <property type="entry name" value="POTASSIUM-TRANSPORTING ATPASE KDPC SUBUNIT"/>
    <property type="match status" value="1"/>
</dbReference>
<protein>
    <recommendedName>
        <fullName evidence="11">Potassium-transporting ATPase KdpC subunit</fullName>
    </recommendedName>
    <alternativeName>
        <fullName evidence="11">ATP phosphohydrolase [potassium-transporting] C chain</fullName>
    </alternativeName>
    <alternativeName>
        <fullName evidence="11">Potassium-binding and translocating subunit C</fullName>
    </alternativeName>
    <alternativeName>
        <fullName evidence="11">Potassium-translocating ATPase C chain</fullName>
    </alternativeName>
</protein>
<dbReference type="HAMAP" id="MF_00276">
    <property type="entry name" value="KdpC"/>
    <property type="match status" value="1"/>
</dbReference>
<dbReference type="AlphaFoldDB" id="E3JBQ3"/>
<evidence type="ECO:0000256" key="3">
    <source>
        <dbReference type="ARBA" id="ARBA00022538"/>
    </source>
</evidence>
<dbReference type="GO" id="GO:0008556">
    <property type="term" value="F:P-type potassium transmembrane transporter activity"/>
    <property type="evidence" value="ECO:0007669"/>
    <property type="project" value="InterPro"/>
</dbReference>
<keyword evidence="2 11" id="KW-1003">Cell membrane</keyword>
<dbReference type="FunCoup" id="E3JBQ3">
    <property type="interactions" value="39"/>
</dbReference>
<organism evidence="13 14">
    <name type="scientific">Pseudofrankia inefficax (strain DSM 45817 / CECT 9037 / DDB 130130 / EuI1c)</name>
    <name type="common">Frankia inefficax</name>
    <dbReference type="NCBI Taxonomy" id="298654"/>
    <lineage>
        <taxon>Bacteria</taxon>
        <taxon>Bacillati</taxon>
        <taxon>Actinomycetota</taxon>
        <taxon>Actinomycetes</taxon>
        <taxon>Frankiales</taxon>
        <taxon>Frankiaceae</taxon>
        <taxon>Pseudofrankia</taxon>
    </lineage>
</organism>
<dbReference type="Pfam" id="PF02669">
    <property type="entry name" value="KdpC"/>
    <property type="match status" value="2"/>
</dbReference>
<evidence type="ECO:0000256" key="11">
    <source>
        <dbReference type="HAMAP-Rule" id="MF_00276"/>
    </source>
</evidence>
<evidence type="ECO:0000256" key="8">
    <source>
        <dbReference type="ARBA" id="ARBA00022989"/>
    </source>
</evidence>
<evidence type="ECO:0000256" key="5">
    <source>
        <dbReference type="ARBA" id="ARBA00022741"/>
    </source>
</evidence>
<dbReference type="Proteomes" id="UP000002484">
    <property type="component" value="Chromosome"/>
</dbReference>